<dbReference type="EMBL" id="JGZP01000012">
    <property type="protein sequence ID" value="KFI97548.1"/>
    <property type="molecule type" value="Genomic_DNA"/>
</dbReference>
<sequence length="96" mass="10737">MAKVIANVDDDVKTRAAALYESMGMTLSTAVNMFLRQSILDEGMPFTPTRRAPDGYPVPPRHSAYLFDKSKTTGHVILPADWDDPEDAVYDRYADK</sequence>
<dbReference type="eggNOG" id="COG3077">
    <property type="taxonomic scope" value="Bacteria"/>
</dbReference>
<protein>
    <submittedName>
        <fullName evidence="1">RelB/DinJ family addiction module antitoxin</fullName>
    </submittedName>
</protein>
<dbReference type="NCBIfam" id="TIGR02384">
    <property type="entry name" value="RelB_DinJ"/>
    <property type="match status" value="1"/>
</dbReference>
<dbReference type="STRING" id="762211.BSTEL_0269"/>
<dbReference type="InterPro" id="IPR013321">
    <property type="entry name" value="Arc_rbn_hlx_hlx"/>
</dbReference>
<gene>
    <name evidence="1" type="ORF">BSTEL_0269</name>
</gene>
<dbReference type="AlphaFoldDB" id="A0A087DPU8"/>
<dbReference type="Proteomes" id="UP000029004">
    <property type="component" value="Unassembled WGS sequence"/>
</dbReference>
<keyword evidence="2" id="KW-1185">Reference proteome</keyword>
<reference evidence="1 2" key="1">
    <citation type="submission" date="2014-03" db="EMBL/GenBank/DDBJ databases">
        <title>Genomics of Bifidobacteria.</title>
        <authorList>
            <person name="Ventura M."/>
            <person name="Milani C."/>
            <person name="Lugli G.A."/>
        </authorList>
    </citation>
    <scope>NUCLEOTIDE SEQUENCE [LARGE SCALE GENOMIC DNA]</scope>
    <source>
        <strain evidence="1 2">DSM 23968</strain>
    </source>
</reference>
<proteinExistence type="predicted"/>
<dbReference type="RefSeq" id="WP_034528374.1">
    <property type="nucleotide sequence ID" value="NZ_JGZP01000012.1"/>
</dbReference>
<organism evidence="1 2">
    <name type="scientific">Bifidobacterium stellenboschense</name>
    <dbReference type="NCBI Taxonomy" id="762211"/>
    <lineage>
        <taxon>Bacteria</taxon>
        <taxon>Bacillati</taxon>
        <taxon>Actinomycetota</taxon>
        <taxon>Actinomycetes</taxon>
        <taxon>Bifidobacteriales</taxon>
        <taxon>Bifidobacteriaceae</taxon>
        <taxon>Bifidobacterium</taxon>
    </lineage>
</organism>
<dbReference type="InterPro" id="IPR007337">
    <property type="entry name" value="RelB/DinJ"/>
</dbReference>
<comment type="caution">
    <text evidence="1">The sequence shown here is derived from an EMBL/GenBank/DDBJ whole genome shotgun (WGS) entry which is preliminary data.</text>
</comment>
<accession>A0A087DPU8</accession>
<name>A0A087DPU8_9BIFI</name>
<dbReference type="GO" id="GO:0006355">
    <property type="term" value="P:regulation of DNA-templated transcription"/>
    <property type="evidence" value="ECO:0007669"/>
    <property type="project" value="InterPro"/>
</dbReference>
<dbReference type="Gene3D" id="1.10.1220.10">
    <property type="entry name" value="Met repressor-like"/>
    <property type="match status" value="1"/>
</dbReference>
<evidence type="ECO:0000313" key="1">
    <source>
        <dbReference type="EMBL" id="KFI97548.1"/>
    </source>
</evidence>
<evidence type="ECO:0000313" key="2">
    <source>
        <dbReference type="Proteomes" id="UP000029004"/>
    </source>
</evidence>
<dbReference type="OrthoDB" id="3193284at2"/>
<dbReference type="Pfam" id="PF04221">
    <property type="entry name" value="RelB"/>
    <property type="match status" value="1"/>
</dbReference>